<dbReference type="Pfam" id="PF00436">
    <property type="entry name" value="SSB"/>
    <property type="match status" value="1"/>
</dbReference>
<dbReference type="PROSITE" id="PS50935">
    <property type="entry name" value="SSB"/>
    <property type="match status" value="2"/>
</dbReference>
<reference evidence="3" key="2">
    <citation type="submission" date="2021-04" db="EMBL/GenBank/DDBJ databases">
        <authorList>
            <person name="Gilroy R."/>
        </authorList>
    </citation>
    <scope>NUCLEOTIDE SEQUENCE</scope>
    <source>
        <strain evidence="3">ChiHjej12B11-1927</strain>
    </source>
</reference>
<dbReference type="Gene3D" id="2.40.50.140">
    <property type="entry name" value="Nucleic acid-binding proteins"/>
    <property type="match status" value="1"/>
</dbReference>
<evidence type="ECO:0000256" key="1">
    <source>
        <dbReference type="ARBA" id="ARBA00023125"/>
    </source>
</evidence>
<organism evidence="3 4">
    <name type="scientific">Candidatus Blautia pullistercoris</name>
    <dbReference type="NCBI Taxonomy" id="2838499"/>
    <lineage>
        <taxon>Bacteria</taxon>
        <taxon>Bacillati</taxon>
        <taxon>Bacillota</taxon>
        <taxon>Clostridia</taxon>
        <taxon>Lachnospirales</taxon>
        <taxon>Lachnospiraceae</taxon>
        <taxon>Blautia</taxon>
    </lineage>
</organism>
<dbReference type="Proteomes" id="UP000824230">
    <property type="component" value="Unassembled WGS sequence"/>
</dbReference>
<sequence length="280" mass="31159">MARENFVLLHGQIQSTPKIYQSTEGTLTRAILAIKVLRRPYLNGNGEVLGGKLHVDCPIIMSGNEEIIRRISEMDQGDMVDIRGVLTTREVIKSTTCKACGHKNSVQGNTVYITPIYICKRENHLDDIAGFELLKERSEISNVVILIGNLCRPPELYKDDSINYATCQYQIAANRKYHIRDNGAAADVKTDYPWVKSFGAQAQQDAIRLQEGSSVYVNGGIQTREVARLTTCENCGAEYAWKDTASEIIPYSVEYLEGCLFPEREEKTGEEAAGNEESGA</sequence>
<name>A0A9D1VPS0_9FIRM</name>
<dbReference type="GO" id="GO:0003697">
    <property type="term" value="F:single-stranded DNA binding"/>
    <property type="evidence" value="ECO:0007669"/>
    <property type="project" value="InterPro"/>
</dbReference>
<gene>
    <name evidence="3" type="ORF">H9738_12820</name>
</gene>
<dbReference type="InterPro" id="IPR012340">
    <property type="entry name" value="NA-bd_OB-fold"/>
</dbReference>
<protein>
    <submittedName>
        <fullName evidence="3">Single-stranded DNA-binding protein</fullName>
    </submittedName>
</protein>
<comment type="caution">
    <text evidence="3">The sequence shown here is derived from an EMBL/GenBank/DDBJ whole genome shotgun (WGS) entry which is preliminary data.</text>
</comment>
<evidence type="ECO:0000313" key="4">
    <source>
        <dbReference type="Proteomes" id="UP000824230"/>
    </source>
</evidence>
<evidence type="ECO:0000256" key="2">
    <source>
        <dbReference type="PROSITE-ProRule" id="PRU00252"/>
    </source>
</evidence>
<dbReference type="EMBL" id="DXFG01000294">
    <property type="protein sequence ID" value="HIX38728.1"/>
    <property type="molecule type" value="Genomic_DNA"/>
</dbReference>
<dbReference type="AlphaFoldDB" id="A0A9D1VPS0"/>
<evidence type="ECO:0000313" key="3">
    <source>
        <dbReference type="EMBL" id="HIX38728.1"/>
    </source>
</evidence>
<dbReference type="SUPFAM" id="SSF50249">
    <property type="entry name" value="Nucleic acid-binding proteins"/>
    <property type="match status" value="1"/>
</dbReference>
<dbReference type="InterPro" id="IPR000424">
    <property type="entry name" value="Primosome_PriB/ssb"/>
</dbReference>
<keyword evidence="1 2" id="KW-0238">DNA-binding</keyword>
<reference evidence="3" key="1">
    <citation type="journal article" date="2021" name="PeerJ">
        <title>Extensive microbial diversity within the chicken gut microbiome revealed by metagenomics and culture.</title>
        <authorList>
            <person name="Gilroy R."/>
            <person name="Ravi A."/>
            <person name="Getino M."/>
            <person name="Pursley I."/>
            <person name="Horton D.L."/>
            <person name="Alikhan N.F."/>
            <person name="Baker D."/>
            <person name="Gharbi K."/>
            <person name="Hall N."/>
            <person name="Watson M."/>
            <person name="Adriaenssens E.M."/>
            <person name="Foster-Nyarko E."/>
            <person name="Jarju S."/>
            <person name="Secka A."/>
            <person name="Antonio M."/>
            <person name="Oren A."/>
            <person name="Chaudhuri R.R."/>
            <person name="La Ragione R."/>
            <person name="Hildebrand F."/>
            <person name="Pallen M.J."/>
        </authorList>
    </citation>
    <scope>NUCLEOTIDE SEQUENCE</scope>
    <source>
        <strain evidence="3">ChiHjej12B11-1927</strain>
    </source>
</reference>
<proteinExistence type="predicted"/>
<accession>A0A9D1VPS0</accession>